<evidence type="ECO:0000256" key="1">
    <source>
        <dbReference type="ARBA" id="ARBA00004123"/>
    </source>
</evidence>
<dbReference type="InterPro" id="IPR037431">
    <property type="entry name" value="REX4_DEDDh_dom"/>
</dbReference>
<dbReference type="InterPro" id="IPR013520">
    <property type="entry name" value="Ribonucl_H"/>
</dbReference>
<organism evidence="12 13">
    <name type="scientific">Cuscuta campestris</name>
    <dbReference type="NCBI Taxonomy" id="132261"/>
    <lineage>
        <taxon>Eukaryota</taxon>
        <taxon>Viridiplantae</taxon>
        <taxon>Streptophyta</taxon>
        <taxon>Embryophyta</taxon>
        <taxon>Tracheophyta</taxon>
        <taxon>Spermatophyta</taxon>
        <taxon>Magnoliopsida</taxon>
        <taxon>eudicotyledons</taxon>
        <taxon>Gunneridae</taxon>
        <taxon>Pentapetalae</taxon>
        <taxon>asterids</taxon>
        <taxon>lamiids</taxon>
        <taxon>Solanales</taxon>
        <taxon>Convolvulaceae</taxon>
        <taxon>Cuscuteae</taxon>
        <taxon>Cuscuta</taxon>
        <taxon>Cuscuta subgen. Grammica</taxon>
        <taxon>Cuscuta sect. Cleistogrammica</taxon>
    </lineage>
</organism>
<comment type="function">
    <text evidence="9">Exoribonuclease involved in ribosome biosynthesis. Involved in the processing of ITS1, the internal transcribed spacer localized between the 18S and 5.8S rRNAs.</text>
</comment>
<evidence type="ECO:0000256" key="5">
    <source>
        <dbReference type="ARBA" id="ARBA00022722"/>
    </source>
</evidence>
<dbReference type="InterPro" id="IPR012337">
    <property type="entry name" value="RNaseH-like_sf"/>
</dbReference>
<evidence type="ECO:0000256" key="7">
    <source>
        <dbReference type="ARBA" id="ARBA00022839"/>
    </source>
</evidence>
<accession>A0A484N9J2</accession>
<dbReference type="PANTHER" id="PTHR12801:SF45">
    <property type="entry name" value="RNA EXONUCLEASE 4"/>
    <property type="match status" value="1"/>
</dbReference>
<keyword evidence="4" id="KW-0698">rRNA processing</keyword>
<dbReference type="InterPro" id="IPR036397">
    <property type="entry name" value="RNaseH_sf"/>
</dbReference>
<evidence type="ECO:0000259" key="11">
    <source>
        <dbReference type="SMART" id="SM00479"/>
    </source>
</evidence>
<dbReference type="Proteomes" id="UP000595140">
    <property type="component" value="Unassembled WGS sequence"/>
</dbReference>
<evidence type="ECO:0000256" key="9">
    <source>
        <dbReference type="ARBA" id="ARBA00025599"/>
    </source>
</evidence>
<dbReference type="GO" id="GO:0008408">
    <property type="term" value="F:3'-5' exonuclease activity"/>
    <property type="evidence" value="ECO:0007669"/>
    <property type="project" value="InterPro"/>
</dbReference>
<comment type="subcellular location">
    <subcellularLocation>
        <location evidence="1">Nucleus</location>
    </subcellularLocation>
</comment>
<keyword evidence="13" id="KW-1185">Reference proteome</keyword>
<evidence type="ECO:0000256" key="8">
    <source>
        <dbReference type="ARBA" id="ARBA00023242"/>
    </source>
</evidence>
<evidence type="ECO:0000256" key="2">
    <source>
        <dbReference type="ARBA" id="ARBA00010489"/>
    </source>
</evidence>
<protein>
    <recommendedName>
        <fullName evidence="3">RNA exonuclease 4</fullName>
    </recommendedName>
</protein>
<dbReference type="GO" id="GO:0005634">
    <property type="term" value="C:nucleus"/>
    <property type="evidence" value="ECO:0007669"/>
    <property type="project" value="UniProtKB-SubCell"/>
</dbReference>
<keyword evidence="8" id="KW-0539">Nucleus</keyword>
<dbReference type="InterPro" id="IPR047021">
    <property type="entry name" value="REXO1/3/4-like"/>
</dbReference>
<evidence type="ECO:0000256" key="6">
    <source>
        <dbReference type="ARBA" id="ARBA00022801"/>
    </source>
</evidence>
<evidence type="ECO:0000256" key="3">
    <source>
        <dbReference type="ARBA" id="ARBA00016937"/>
    </source>
</evidence>
<gene>
    <name evidence="12" type="ORF">CCAM_LOCUS39335</name>
</gene>
<comment type="similarity">
    <text evidence="2">Belongs to the REXO4 family.</text>
</comment>
<evidence type="ECO:0000313" key="12">
    <source>
        <dbReference type="EMBL" id="VFQ97559.1"/>
    </source>
</evidence>
<dbReference type="PANTHER" id="PTHR12801">
    <property type="entry name" value="RNA EXONUCLEASE REXO1 / RECO3 FAMILY MEMBER-RELATED"/>
    <property type="match status" value="1"/>
</dbReference>
<keyword evidence="7" id="KW-0269">Exonuclease</keyword>
<feature type="compositionally biased region" description="Polar residues" evidence="10">
    <location>
        <begin position="62"/>
        <end position="74"/>
    </location>
</feature>
<keyword evidence="6" id="KW-0378">Hydrolase</keyword>
<dbReference type="GO" id="GO:0006364">
    <property type="term" value="P:rRNA processing"/>
    <property type="evidence" value="ECO:0007669"/>
    <property type="project" value="UniProtKB-KW"/>
</dbReference>
<feature type="region of interest" description="Disordered" evidence="10">
    <location>
        <begin position="29"/>
        <end position="74"/>
    </location>
</feature>
<reference evidence="12 13" key="1">
    <citation type="submission" date="2018-04" db="EMBL/GenBank/DDBJ databases">
        <authorList>
            <person name="Vogel A."/>
        </authorList>
    </citation>
    <scope>NUCLEOTIDE SEQUENCE [LARGE SCALE GENOMIC DNA]</scope>
</reference>
<keyword evidence="5" id="KW-0540">Nuclease</keyword>
<feature type="compositionally biased region" description="Basic residues" evidence="10">
    <location>
        <begin position="247"/>
        <end position="264"/>
    </location>
</feature>
<dbReference type="GO" id="GO:0003676">
    <property type="term" value="F:nucleic acid binding"/>
    <property type="evidence" value="ECO:0007669"/>
    <property type="project" value="InterPro"/>
</dbReference>
<evidence type="ECO:0000256" key="4">
    <source>
        <dbReference type="ARBA" id="ARBA00022552"/>
    </source>
</evidence>
<dbReference type="AlphaFoldDB" id="A0A484N9J2"/>
<dbReference type="OrthoDB" id="16516at2759"/>
<feature type="region of interest" description="Disordered" evidence="10">
    <location>
        <begin position="242"/>
        <end position="274"/>
    </location>
</feature>
<proteinExistence type="inferred from homology"/>
<dbReference type="Pfam" id="PF00929">
    <property type="entry name" value="RNase_T"/>
    <property type="match status" value="1"/>
</dbReference>
<dbReference type="CDD" id="cd06144">
    <property type="entry name" value="REX4_like"/>
    <property type="match status" value="1"/>
</dbReference>
<dbReference type="SUPFAM" id="SSF53098">
    <property type="entry name" value="Ribonuclease H-like"/>
    <property type="match status" value="1"/>
</dbReference>
<dbReference type="EMBL" id="OOIL02006555">
    <property type="protein sequence ID" value="VFQ97559.1"/>
    <property type="molecule type" value="Genomic_DNA"/>
</dbReference>
<dbReference type="FunFam" id="3.30.420.10:FF:000007">
    <property type="entry name" value="Interferon-stimulated exonuclease gene 20"/>
    <property type="match status" value="1"/>
</dbReference>
<evidence type="ECO:0000256" key="10">
    <source>
        <dbReference type="SAM" id="MobiDB-lite"/>
    </source>
</evidence>
<dbReference type="SMART" id="SM00479">
    <property type="entry name" value="EXOIII"/>
    <property type="match status" value="1"/>
</dbReference>
<sequence length="274" mass="30706">MASQLENPKNPPKLNPNWAELCQKLKINGSRKPTLNSSRESKPDAQNIVLGKRKDRPHEQAGDSQPNPLEPTSSDFSVTDVIAMDCEMVGVSSLGNKSALGRVTLVNKCGNVIYDEYVRPMEYVVDFRTKISGIRPQPLKKAKNFNAVQTKVAELIKGRVLVGHALHNDLKALLLSHPKNDIRDTSEYQPFLKDGRSRALKSLAAEILGAGIQQGEHCPVEDARAAMFLYLKHSKRWEKHVKDFTRMKKKQGTRKPKKKKKKQRGVGEDQPAPE</sequence>
<name>A0A484N9J2_9ASTE</name>
<evidence type="ECO:0000313" key="13">
    <source>
        <dbReference type="Proteomes" id="UP000595140"/>
    </source>
</evidence>
<feature type="domain" description="Exonuclease" evidence="11">
    <location>
        <begin position="80"/>
        <end position="239"/>
    </location>
</feature>
<dbReference type="Gene3D" id="3.30.420.10">
    <property type="entry name" value="Ribonuclease H-like superfamily/Ribonuclease H"/>
    <property type="match status" value="1"/>
</dbReference>